<dbReference type="InterPro" id="IPR007731">
    <property type="entry name" value="DUF669"/>
</dbReference>
<reference evidence="2" key="1">
    <citation type="submission" date="2020-04" db="EMBL/GenBank/DDBJ databases">
        <authorList>
            <person name="Chiriac C."/>
            <person name="Salcher M."/>
            <person name="Ghai R."/>
            <person name="Kavagutti S V."/>
        </authorList>
    </citation>
    <scope>NUCLEOTIDE SEQUENCE</scope>
</reference>
<feature type="region of interest" description="Disordered" evidence="1">
    <location>
        <begin position="120"/>
        <end position="154"/>
    </location>
</feature>
<feature type="region of interest" description="Disordered" evidence="1">
    <location>
        <begin position="1"/>
        <end position="25"/>
    </location>
</feature>
<organism evidence="2">
    <name type="scientific">uncultured Caudovirales phage</name>
    <dbReference type="NCBI Taxonomy" id="2100421"/>
    <lineage>
        <taxon>Viruses</taxon>
        <taxon>Duplodnaviria</taxon>
        <taxon>Heunggongvirae</taxon>
        <taxon>Uroviricota</taxon>
        <taxon>Caudoviricetes</taxon>
        <taxon>Peduoviridae</taxon>
        <taxon>Maltschvirus</taxon>
        <taxon>Maltschvirus maltsch</taxon>
    </lineage>
</organism>
<protein>
    <recommendedName>
        <fullName evidence="3">DUF669 domain-containing protein</fullName>
    </recommendedName>
</protein>
<dbReference type="Pfam" id="PF05037">
    <property type="entry name" value="DUF669"/>
    <property type="match status" value="1"/>
</dbReference>
<dbReference type="EMBL" id="LR796569">
    <property type="protein sequence ID" value="CAB4151932.1"/>
    <property type="molecule type" value="Genomic_DNA"/>
</dbReference>
<evidence type="ECO:0000256" key="1">
    <source>
        <dbReference type="SAM" id="MobiDB-lite"/>
    </source>
</evidence>
<proteinExistence type="predicted"/>
<evidence type="ECO:0008006" key="3">
    <source>
        <dbReference type="Google" id="ProtNLM"/>
    </source>
</evidence>
<evidence type="ECO:0000313" key="2">
    <source>
        <dbReference type="EMBL" id="CAB4151932.1"/>
    </source>
</evidence>
<sequence>MARFSFNSNDAPAMSAPSRGPLPPGQYEVIITKSDIKATKAGTGEYIELEMQVVDGEHSGRRIWERLNVSNPNKQAEDIAKAALGAICMATGKLDMEDTEELHDIPFVVSLEIDRKDPERNRVMGYGQADAAPAKPAARPAPAAAAPGARPWRR</sequence>
<gene>
    <name evidence="2" type="ORF">UFOVP601_42</name>
</gene>
<feature type="compositionally biased region" description="Low complexity" evidence="1">
    <location>
        <begin position="129"/>
        <end position="154"/>
    </location>
</feature>
<feature type="compositionally biased region" description="Polar residues" evidence="1">
    <location>
        <begin position="1"/>
        <end position="10"/>
    </location>
</feature>
<name>A0A6J5MZS8_9CAUD</name>
<accession>A0A6J5MZS8</accession>